<sequence>MPSFATSSEVRDNTNGVQLVLRARHLLVSGHPSHTVYTLKGRLPDEVDVILESDLVVSLTGIVNRVKIDSRDIQRSAIAGHLLSYFHANSEQLGVRPASKIYVDESDGVAKLTLSPTRPLLKPRSPASTTRLCAIELLYVFRTVPLEAAQPRKPYTRS</sequence>
<dbReference type="OrthoDB" id="3141012at2759"/>
<dbReference type="AlphaFoldDB" id="A0A1Y2J2N3"/>
<keyword evidence="2" id="KW-1185">Reference proteome</keyword>
<evidence type="ECO:0000313" key="2">
    <source>
        <dbReference type="Proteomes" id="UP000193067"/>
    </source>
</evidence>
<organism evidence="1 2">
    <name type="scientific">Trametes coccinea (strain BRFM310)</name>
    <name type="common">Pycnoporus coccineus</name>
    <dbReference type="NCBI Taxonomy" id="1353009"/>
    <lineage>
        <taxon>Eukaryota</taxon>
        <taxon>Fungi</taxon>
        <taxon>Dikarya</taxon>
        <taxon>Basidiomycota</taxon>
        <taxon>Agaricomycotina</taxon>
        <taxon>Agaricomycetes</taxon>
        <taxon>Polyporales</taxon>
        <taxon>Polyporaceae</taxon>
        <taxon>Trametes</taxon>
    </lineage>
</organism>
<dbReference type="STRING" id="1353009.A0A1Y2J2N3"/>
<dbReference type="EMBL" id="KZ084088">
    <property type="protein sequence ID" value="OSD07153.1"/>
    <property type="molecule type" value="Genomic_DNA"/>
</dbReference>
<dbReference type="Proteomes" id="UP000193067">
    <property type="component" value="Unassembled WGS sequence"/>
</dbReference>
<proteinExistence type="predicted"/>
<gene>
    <name evidence="1" type="ORF">PYCCODRAFT_1463456</name>
</gene>
<evidence type="ECO:0000313" key="1">
    <source>
        <dbReference type="EMBL" id="OSD07153.1"/>
    </source>
</evidence>
<name>A0A1Y2J2N3_TRAC3</name>
<reference evidence="1 2" key="1">
    <citation type="journal article" date="2015" name="Biotechnol. Biofuels">
        <title>Enhanced degradation of softwood versus hardwood by the white-rot fungus Pycnoporus coccineus.</title>
        <authorList>
            <person name="Couturier M."/>
            <person name="Navarro D."/>
            <person name="Chevret D."/>
            <person name="Henrissat B."/>
            <person name="Piumi F."/>
            <person name="Ruiz-Duenas F.J."/>
            <person name="Martinez A.T."/>
            <person name="Grigoriev I.V."/>
            <person name="Riley R."/>
            <person name="Lipzen A."/>
            <person name="Berrin J.G."/>
            <person name="Master E.R."/>
            <person name="Rosso M.N."/>
        </authorList>
    </citation>
    <scope>NUCLEOTIDE SEQUENCE [LARGE SCALE GENOMIC DNA]</scope>
    <source>
        <strain evidence="1 2">BRFM310</strain>
    </source>
</reference>
<protein>
    <submittedName>
        <fullName evidence="1">Uncharacterized protein</fullName>
    </submittedName>
</protein>
<accession>A0A1Y2J2N3</accession>